<keyword evidence="1" id="KW-1133">Transmembrane helix</keyword>
<name>A0A2I1GZH2_9GLOM</name>
<keyword evidence="3" id="KW-1185">Reference proteome</keyword>
<keyword evidence="1" id="KW-0812">Transmembrane</keyword>
<keyword evidence="1" id="KW-0472">Membrane</keyword>
<protein>
    <submittedName>
        <fullName evidence="2">Uncharacterized protein</fullName>
    </submittedName>
</protein>
<evidence type="ECO:0000313" key="2">
    <source>
        <dbReference type="EMBL" id="PKY52026.1"/>
    </source>
</evidence>
<gene>
    <name evidence="2" type="ORF">RhiirA4_16124</name>
</gene>
<evidence type="ECO:0000256" key="1">
    <source>
        <dbReference type="SAM" id="Phobius"/>
    </source>
</evidence>
<organism evidence="2 3">
    <name type="scientific">Rhizophagus irregularis</name>
    <dbReference type="NCBI Taxonomy" id="588596"/>
    <lineage>
        <taxon>Eukaryota</taxon>
        <taxon>Fungi</taxon>
        <taxon>Fungi incertae sedis</taxon>
        <taxon>Mucoromycota</taxon>
        <taxon>Glomeromycotina</taxon>
        <taxon>Glomeromycetes</taxon>
        <taxon>Glomerales</taxon>
        <taxon>Glomeraceae</taxon>
        <taxon>Rhizophagus</taxon>
    </lineage>
</organism>
<feature type="transmembrane region" description="Helical" evidence="1">
    <location>
        <begin position="76"/>
        <end position="96"/>
    </location>
</feature>
<proteinExistence type="predicted"/>
<evidence type="ECO:0000313" key="3">
    <source>
        <dbReference type="Proteomes" id="UP000234323"/>
    </source>
</evidence>
<dbReference type="AlphaFoldDB" id="A0A2I1GZH2"/>
<dbReference type="Proteomes" id="UP000234323">
    <property type="component" value="Unassembled WGS sequence"/>
</dbReference>
<comment type="caution">
    <text evidence="2">The sequence shown here is derived from an EMBL/GenBank/DDBJ whole genome shotgun (WGS) entry which is preliminary data.</text>
</comment>
<accession>A0A2I1GZH2</accession>
<reference evidence="2 3" key="1">
    <citation type="submission" date="2015-10" db="EMBL/GenBank/DDBJ databases">
        <title>Genome analyses suggest a sexual origin of heterokaryosis in a supposedly ancient asexual fungus.</title>
        <authorList>
            <person name="Ropars J."/>
            <person name="Sedzielewska K."/>
            <person name="Noel J."/>
            <person name="Charron P."/>
            <person name="Farinelli L."/>
            <person name="Marton T."/>
            <person name="Kruger M."/>
            <person name="Pelin A."/>
            <person name="Brachmann A."/>
            <person name="Corradi N."/>
        </authorList>
    </citation>
    <scope>NUCLEOTIDE SEQUENCE [LARGE SCALE GENOMIC DNA]</scope>
    <source>
        <strain evidence="2 3">A4</strain>
    </source>
</reference>
<dbReference type="EMBL" id="LLXI01001123">
    <property type="protein sequence ID" value="PKY52026.1"/>
    <property type="molecule type" value="Genomic_DNA"/>
</dbReference>
<sequence>MQRKRNNLQGFFSSFHLHYNTVLAHYYYKEEKKKKGFKESYKYVIQRKSRNANRKRKTFQNFSEIFIPPASIAKRILFTHFLLIFLLQCWMNDIYLHTLK</sequence>